<accession>A0A3S0YLE4</accession>
<dbReference type="AlphaFoldDB" id="A0A3S0YLE4"/>
<sequence length="200" mass="22236">MIYAINKATKEHRIAAENWAFAGDWVKVEADADGWIEWEGNDDAKLPLPIRSAHEVITKAGVVFPRSCPSNTNWGSNTTVVAYRPILEPQAEQVKEWSGPEDGLPPVGERVEIEASENDWLPGKVIMHHDGRALVYLDSASRWRYESADADKLRPIRTDRERWIEAATTLRIPGQDGIGNAAAQALYDAGLAKLPVTDHE</sequence>
<name>A0A3S0YLE4_9GAMM</name>
<organism evidence="1 2">
    <name type="scientific">Vreelandella populi</name>
    <dbReference type="NCBI Taxonomy" id="2498858"/>
    <lineage>
        <taxon>Bacteria</taxon>
        <taxon>Pseudomonadati</taxon>
        <taxon>Pseudomonadota</taxon>
        <taxon>Gammaproteobacteria</taxon>
        <taxon>Oceanospirillales</taxon>
        <taxon>Halomonadaceae</taxon>
        <taxon>Vreelandella</taxon>
    </lineage>
</organism>
<reference evidence="1 2" key="1">
    <citation type="submission" date="2018-12" db="EMBL/GenBank/DDBJ databases">
        <title>three novel Halomonas strain isolated from plants.</title>
        <authorList>
            <person name="Sun C."/>
        </authorList>
    </citation>
    <scope>NUCLEOTIDE SEQUENCE [LARGE SCALE GENOMIC DNA]</scope>
    <source>
        <strain evidence="1 2">RC</strain>
    </source>
</reference>
<evidence type="ECO:0000313" key="2">
    <source>
        <dbReference type="Proteomes" id="UP000286912"/>
    </source>
</evidence>
<comment type="caution">
    <text evidence="1">The sequence shown here is derived from an EMBL/GenBank/DDBJ whole genome shotgun (WGS) entry which is preliminary data.</text>
</comment>
<dbReference type="RefSeq" id="WP_126981505.1">
    <property type="nucleotide sequence ID" value="NZ_RZHD01000003.1"/>
</dbReference>
<dbReference type="Proteomes" id="UP000286912">
    <property type="component" value="Unassembled WGS sequence"/>
</dbReference>
<dbReference type="OrthoDB" id="6505552at2"/>
<gene>
    <name evidence="1" type="ORF">ELY37_03045</name>
</gene>
<dbReference type="EMBL" id="RZHD01000003">
    <property type="protein sequence ID" value="RUR48841.1"/>
    <property type="molecule type" value="Genomic_DNA"/>
</dbReference>
<protein>
    <submittedName>
        <fullName evidence="1">Uncharacterized protein</fullName>
    </submittedName>
</protein>
<evidence type="ECO:0000313" key="1">
    <source>
        <dbReference type="EMBL" id="RUR48841.1"/>
    </source>
</evidence>
<proteinExistence type="predicted"/>
<keyword evidence="2" id="KW-1185">Reference proteome</keyword>